<comment type="catalytic activity">
    <reaction evidence="9">
        <text>Hydrolysis of dipeptides, preferentially hydrophobic dipeptides including prolyl amino acids.</text>
        <dbReference type="EC" id="3.4.13.18"/>
    </reaction>
</comment>
<comment type="cofactor">
    <cofactor evidence="2">
        <name>Zn(2+)</name>
        <dbReference type="ChEBI" id="CHEBI:29105"/>
    </cofactor>
</comment>
<dbReference type="EC" id="3.4.13.18" evidence="10"/>
<evidence type="ECO:0000313" key="20">
    <source>
        <dbReference type="Proteomes" id="UP000679848"/>
    </source>
</evidence>
<dbReference type="AlphaFoldDB" id="A0A810QNM4"/>
<evidence type="ECO:0000256" key="14">
    <source>
        <dbReference type="ARBA" id="ARBA00075285"/>
    </source>
</evidence>
<keyword evidence="6" id="KW-0862">Zinc</keyword>
<dbReference type="SUPFAM" id="SSF53187">
    <property type="entry name" value="Zn-dependent exopeptidases"/>
    <property type="match status" value="1"/>
</dbReference>
<dbReference type="InterPro" id="IPR011650">
    <property type="entry name" value="Peptidase_M20_dimer"/>
</dbReference>
<evidence type="ECO:0000256" key="8">
    <source>
        <dbReference type="ARBA" id="ARBA00023285"/>
    </source>
</evidence>
<keyword evidence="8" id="KW-0170">Cobalt</keyword>
<evidence type="ECO:0000256" key="9">
    <source>
        <dbReference type="ARBA" id="ARBA00036421"/>
    </source>
</evidence>
<reference evidence="19" key="1">
    <citation type="submission" date="2020-09" db="EMBL/GenBank/DDBJ databases">
        <title>New species isolated from human feces.</title>
        <authorList>
            <person name="Kitahara M."/>
            <person name="Shigeno Y."/>
            <person name="Shime M."/>
            <person name="Matsumoto Y."/>
            <person name="Nakamura S."/>
            <person name="Motooka D."/>
            <person name="Fukuoka S."/>
            <person name="Nishikawa H."/>
            <person name="Benno Y."/>
        </authorList>
    </citation>
    <scope>NUCLEOTIDE SEQUENCE</scope>
    <source>
        <strain evidence="19">MM59</strain>
        <plasmid evidence="19">pMM59_01</plasmid>
    </source>
</reference>
<keyword evidence="4" id="KW-0479">Metal-binding</keyword>
<dbReference type="GO" id="GO:0006508">
    <property type="term" value="P:proteolysis"/>
    <property type="evidence" value="ECO:0007669"/>
    <property type="project" value="UniProtKB-KW"/>
</dbReference>
<dbReference type="KEGG" id="pfaa:MM59RIKEN_30120"/>
<comment type="cofactor">
    <cofactor evidence="1">
        <name>Co(2+)</name>
        <dbReference type="ChEBI" id="CHEBI:48828"/>
    </cofactor>
</comment>
<dbReference type="RefSeq" id="WP_213543739.1">
    <property type="nucleotide sequence ID" value="NZ_AP023421.1"/>
</dbReference>
<organism evidence="19 20">
    <name type="scientific">Pusillibacter faecalis</name>
    <dbReference type="NCBI Taxonomy" id="2714358"/>
    <lineage>
        <taxon>Bacteria</taxon>
        <taxon>Bacillati</taxon>
        <taxon>Bacillota</taxon>
        <taxon>Clostridia</taxon>
        <taxon>Eubacteriales</taxon>
        <taxon>Oscillospiraceae</taxon>
        <taxon>Pusillibacter</taxon>
    </lineage>
</organism>
<accession>A0A810QNM4</accession>
<protein>
    <recommendedName>
        <fullName evidence="13">Cytosol non-specific dipeptidase</fullName>
        <ecNumber evidence="10">3.4.13.18</ecNumber>
    </recommendedName>
    <alternativeName>
        <fullName evidence="16">Aminoacyl-histidine dipeptidase</fullName>
    </alternativeName>
    <alternativeName>
        <fullName evidence="15">Beta-alanyl-histidine dipeptidase</fullName>
    </alternativeName>
    <alternativeName>
        <fullName evidence="14">Carnosinase</fullName>
    </alternativeName>
    <alternativeName>
        <fullName evidence="11">Peptidase D</fullName>
    </alternativeName>
    <alternativeName>
        <fullName evidence="17">Xaa-His dipeptidase</fullName>
    </alternativeName>
</protein>
<dbReference type="Proteomes" id="UP000679848">
    <property type="component" value="Plasmid pMM59_01"/>
</dbReference>
<evidence type="ECO:0000256" key="15">
    <source>
        <dbReference type="ARBA" id="ARBA00076004"/>
    </source>
</evidence>
<evidence type="ECO:0000256" key="3">
    <source>
        <dbReference type="ARBA" id="ARBA00022670"/>
    </source>
</evidence>
<dbReference type="InterPro" id="IPR002933">
    <property type="entry name" value="Peptidase_M20"/>
</dbReference>
<dbReference type="Pfam" id="PF07687">
    <property type="entry name" value="M20_dimer"/>
    <property type="match status" value="1"/>
</dbReference>
<dbReference type="GO" id="GO:0070573">
    <property type="term" value="F:metallodipeptidase activity"/>
    <property type="evidence" value="ECO:0007669"/>
    <property type="project" value="TreeGrafter"/>
</dbReference>
<evidence type="ECO:0000256" key="13">
    <source>
        <dbReference type="ARBA" id="ARBA00071271"/>
    </source>
</evidence>
<dbReference type="CDD" id="cd03890">
    <property type="entry name" value="M20_pepD"/>
    <property type="match status" value="1"/>
</dbReference>
<evidence type="ECO:0000256" key="11">
    <source>
        <dbReference type="ARBA" id="ARBA00044252"/>
    </source>
</evidence>
<keyword evidence="3" id="KW-0645">Protease</keyword>
<dbReference type="EMBL" id="AP023421">
    <property type="protein sequence ID" value="BCK85693.1"/>
    <property type="molecule type" value="Genomic_DNA"/>
</dbReference>
<evidence type="ECO:0000256" key="12">
    <source>
        <dbReference type="ARBA" id="ARBA00061423"/>
    </source>
</evidence>
<evidence type="ECO:0000256" key="5">
    <source>
        <dbReference type="ARBA" id="ARBA00022801"/>
    </source>
</evidence>
<evidence type="ECO:0000256" key="1">
    <source>
        <dbReference type="ARBA" id="ARBA00001941"/>
    </source>
</evidence>
<dbReference type="FunFam" id="3.40.630.10:FF:000015">
    <property type="entry name" value="Aminoacyl-histidine dipeptidase PepD"/>
    <property type="match status" value="1"/>
</dbReference>
<keyword evidence="19" id="KW-0614">Plasmid</keyword>
<keyword evidence="20" id="KW-1185">Reference proteome</keyword>
<geneLocation type="plasmid" evidence="19 20">
    <name>pMM59_01</name>
</geneLocation>
<evidence type="ECO:0000313" key="19">
    <source>
        <dbReference type="EMBL" id="BCK85693.1"/>
    </source>
</evidence>
<name>A0A810QNM4_9FIRM</name>
<dbReference type="Gene3D" id="3.40.630.10">
    <property type="entry name" value="Zn peptidases"/>
    <property type="match status" value="2"/>
</dbReference>
<dbReference type="GO" id="GO:0046872">
    <property type="term" value="F:metal ion binding"/>
    <property type="evidence" value="ECO:0007669"/>
    <property type="project" value="UniProtKB-KW"/>
</dbReference>
<feature type="domain" description="Peptidase M20 dimerisation" evidence="18">
    <location>
        <begin position="209"/>
        <end position="294"/>
    </location>
</feature>
<dbReference type="PANTHER" id="PTHR43501:SF1">
    <property type="entry name" value="CYTOSOL NON-SPECIFIC DIPEPTIDASE"/>
    <property type="match status" value="1"/>
</dbReference>
<dbReference type="GO" id="GO:0005829">
    <property type="term" value="C:cytosol"/>
    <property type="evidence" value="ECO:0007669"/>
    <property type="project" value="TreeGrafter"/>
</dbReference>
<dbReference type="InterPro" id="IPR001160">
    <property type="entry name" value="Peptidase_M20C"/>
</dbReference>
<evidence type="ECO:0000256" key="6">
    <source>
        <dbReference type="ARBA" id="ARBA00022833"/>
    </source>
</evidence>
<evidence type="ECO:0000256" key="16">
    <source>
        <dbReference type="ARBA" id="ARBA00077688"/>
    </source>
</evidence>
<dbReference type="FunFam" id="3.40.630.10:FF:000018">
    <property type="entry name" value="Aminoacyl-histidine dipeptidase PepD"/>
    <property type="match status" value="1"/>
</dbReference>
<dbReference type="PRINTS" id="PR00934">
    <property type="entry name" value="XHISDIPTASE"/>
</dbReference>
<evidence type="ECO:0000256" key="2">
    <source>
        <dbReference type="ARBA" id="ARBA00001947"/>
    </source>
</evidence>
<proteinExistence type="inferred from homology"/>
<dbReference type="PANTHER" id="PTHR43501">
    <property type="entry name" value="CYTOSOL NON-SPECIFIC DIPEPTIDASE"/>
    <property type="match status" value="1"/>
</dbReference>
<evidence type="ECO:0000259" key="18">
    <source>
        <dbReference type="Pfam" id="PF07687"/>
    </source>
</evidence>
<keyword evidence="7" id="KW-0482">Metalloprotease</keyword>
<dbReference type="NCBIfam" id="TIGR01893">
    <property type="entry name" value="aa-his-dipept"/>
    <property type="match status" value="1"/>
</dbReference>
<evidence type="ECO:0000256" key="10">
    <source>
        <dbReference type="ARBA" id="ARBA00038976"/>
    </source>
</evidence>
<evidence type="ECO:0000256" key="7">
    <source>
        <dbReference type="ARBA" id="ARBA00023049"/>
    </source>
</evidence>
<comment type="similarity">
    <text evidence="12">Belongs to the peptidase M20C family.</text>
</comment>
<evidence type="ECO:0000256" key="17">
    <source>
        <dbReference type="ARBA" id="ARBA00078074"/>
    </source>
</evidence>
<dbReference type="PIRSF" id="PIRSF016599">
    <property type="entry name" value="Xaa-His_dipept"/>
    <property type="match status" value="1"/>
</dbReference>
<keyword evidence="5" id="KW-0378">Hydrolase</keyword>
<evidence type="ECO:0000256" key="4">
    <source>
        <dbReference type="ARBA" id="ARBA00022723"/>
    </source>
</evidence>
<dbReference type="Pfam" id="PF01546">
    <property type="entry name" value="Peptidase_M20"/>
    <property type="match status" value="1"/>
</dbReference>
<sequence>MKDRILANTEPKEVFHYFEDLTCIPRESGNEAAVCAYLVEFAKAHGLEYQTDDAHNIIMRRSAGKGFEDRAGVILQAHMDMVCEKNAGVEHDFAKDPISFEIEGDKIIARDTTLGADDGIGVALALAILADKSREYPALEFVCTADEERGMTGVEAFDGSLLQGSTLINLDSDDEGVFIIGCAGGPVVKVFLPIAREAAPADVSTLRISVRGLLGGHSGEDIHRCRANSIKLLCRLLYTLKESVALSLVDFMGGLKYNAIPREAEAIIAVPAGDVAKVEELTAAYQTVVAKEYRFSDPDISITCAAADAARQVLTKASRDGLLNYLYFTQSGIVRMNPEFPDIVESSVSLGVVRLEAEQAVIHVMTRSSMKSMYEEMFCHIRRLTELHGATYEVMSCCPEWEYDPDSGVKKTCGELYQKLYGKAPKYMVLHAGLECGELGEKAPRKLDMISLGPDVRNLHSPGEYVTISSTQKVWHFLRELLCQL</sequence>
<gene>
    <name evidence="19" type="primary">pepD_2</name>
    <name evidence="19" type="ORF">MM59RIKEN_30120</name>
</gene>